<dbReference type="EMBL" id="SMOL01000685">
    <property type="protein sequence ID" value="KAB2603780.1"/>
    <property type="molecule type" value="Genomic_DNA"/>
</dbReference>
<dbReference type="PANTHER" id="PTHR36615">
    <property type="entry name" value="PROTEIN, PUTATIVE-RELATED"/>
    <property type="match status" value="1"/>
</dbReference>
<organism evidence="2 3">
    <name type="scientific">Pyrus ussuriensis x Pyrus communis</name>
    <dbReference type="NCBI Taxonomy" id="2448454"/>
    <lineage>
        <taxon>Eukaryota</taxon>
        <taxon>Viridiplantae</taxon>
        <taxon>Streptophyta</taxon>
        <taxon>Embryophyta</taxon>
        <taxon>Tracheophyta</taxon>
        <taxon>Spermatophyta</taxon>
        <taxon>Magnoliopsida</taxon>
        <taxon>eudicotyledons</taxon>
        <taxon>Gunneridae</taxon>
        <taxon>Pentapetalae</taxon>
        <taxon>rosids</taxon>
        <taxon>fabids</taxon>
        <taxon>Rosales</taxon>
        <taxon>Rosaceae</taxon>
        <taxon>Amygdaloideae</taxon>
        <taxon>Maleae</taxon>
        <taxon>Pyrus</taxon>
    </lineage>
</organism>
<feature type="compositionally biased region" description="Polar residues" evidence="1">
    <location>
        <begin position="1"/>
        <end position="10"/>
    </location>
</feature>
<proteinExistence type="predicted"/>
<evidence type="ECO:0000313" key="3">
    <source>
        <dbReference type="Proteomes" id="UP000327157"/>
    </source>
</evidence>
<name>A0A5N5FQX4_9ROSA</name>
<dbReference type="AlphaFoldDB" id="A0A5N5FQX4"/>
<keyword evidence="3" id="KW-1185">Reference proteome</keyword>
<gene>
    <name evidence="2" type="ORF">D8674_040016</name>
</gene>
<dbReference type="OrthoDB" id="1148560at2759"/>
<comment type="caution">
    <text evidence="2">The sequence shown here is derived from an EMBL/GenBank/DDBJ whole genome shotgun (WGS) entry which is preliminary data.</text>
</comment>
<feature type="region of interest" description="Disordered" evidence="1">
    <location>
        <begin position="1"/>
        <end position="33"/>
    </location>
</feature>
<dbReference type="PANTHER" id="PTHR36615:SF7">
    <property type="entry name" value="PROTEIN, PUTATIVE-RELATED"/>
    <property type="match status" value="1"/>
</dbReference>
<reference evidence="2 3" key="2">
    <citation type="submission" date="2019-11" db="EMBL/GenBank/DDBJ databases">
        <title>A de novo genome assembly of a pear dwarfing rootstock.</title>
        <authorList>
            <person name="Wang F."/>
            <person name="Wang J."/>
            <person name="Li S."/>
            <person name="Zhang Y."/>
            <person name="Fang M."/>
            <person name="Ma L."/>
            <person name="Zhao Y."/>
            <person name="Jiang S."/>
        </authorList>
    </citation>
    <scope>NUCLEOTIDE SEQUENCE [LARGE SCALE GENOMIC DNA]</scope>
    <source>
        <strain evidence="2">S2</strain>
        <tissue evidence="2">Leaf</tissue>
    </source>
</reference>
<sequence>MEGSASNSTAGKAMMNGRDLSRRFSGRPIPKRGQVKKRIVVGLANSVASVFNPHRP</sequence>
<dbReference type="Proteomes" id="UP000327157">
    <property type="component" value="Unassembled WGS sequence"/>
</dbReference>
<accession>A0A5N5FQX4</accession>
<protein>
    <submittedName>
        <fullName evidence="2">Uncharacterized protein</fullName>
    </submittedName>
</protein>
<evidence type="ECO:0000313" key="2">
    <source>
        <dbReference type="EMBL" id="KAB2603780.1"/>
    </source>
</evidence>
<reference evidence="2 3" key="1">
    <citation type="submission" date="2019-09" db="EMBL/GenBank/DDBJ databases">
        <authorList>
            <person name="Ou C."/>
        </authorList>
    </citation>
    <scope>NUCLEOTIDE SEQUENCE [LARGE SCALE GENOMIC DNA]</scope>
    <source>
        <strain evidence="2">S2</strain>
        <tissue evidence="2">Leaf</tissue>
    </source>
</reference>
<evidence type="ECO:0000256" key="1">
    <source>
        <dbReference type="SAM" id="MobiDB-lite"/>
    </source>
</evidence>